<evidence type="ECO:0000256" key="3">
    <source>
        <dbReference type="SAM" id="Coils"/>
    </source>
</evidence>
<evidence type="ECO:0000256" key="2">
    <source>
        <dbReference type="ARBA" id="ARBA00023054"/>
    </source>
</evidence>
<dbReference type="SUPFAM" id="SSF111369">
    <property type="entry name" value="HlyD-like secretion proteins"/>
    <property type="match status" value="1"/>
</dbReference>
<reference evidence="4 5" key="1">
    <citation type="submission" date="2020-01" db="EMBL/GenBank/DDBJ databases">
        <title>Genome analysis of Anaerocolumna sp. CBA3638.</title>
        <authorList>
            <person name="Kim J."/>
            <person name="Roh S.W."/>
        </authorList>
    </citation>
    <scope>NUCLEOTIDE SEQUENCE [LARGE SCALE GENOMIC DNA]</scope>
    <source>
        <strain evidence="4 5">CBA3638</strain>
    </source>
</reference>
<sequence>MNANKKFKIIGALFLAVLTLFLFLSKTIYSYHLPVVTGVSPSNGKLNKSETTTGLADWSEVEEIYSQIGGTIDEVLAKEGDKVKAGQELFRLSFNKDEINNKLKESEVNKNKILIDMEKIQLNKKETERKISALEEEIKKEEPEATNDLIKIKKQIEKLEDQIKQAEDDYEKAKLLYDGGVISKKELDSAESALKNLNYDLEILQGDYDNQKIKTEQTHDTYEKQLDEYKNNIEALKHDLEVFEQDLKSKELDLNNLNTEKESYIKALADFKENEVISAPKNATVLSIPVKTGQFINAGQLMVSFGVGTEYQLECEITLDNDFISVGDTCELSNASYELEGEVSKITPVENSKQVTVAFRSKEALKGETFEITFEKESTASYTLIPNGAINEDNDGYFIYEIKKRKGMLGDEFYAEKVYVYIGDSDNDNTVITDGLDFFEPVVLLSDKSFSDGETVKVENVGDFFEE</sequence>
<dbReference type="GO" id="GO:0030313">
    <property type="term" value="C:cell envelope"/>
    <property type="evidence" value="ECO:0007669"/>
    <property type="project" value="UniProtKB-SubCell"/>
</dbReference>
<evidence type="ECO:0000313" key="4">
    <source>
        <dbReference type="EMBL" id="QHQ61902.1"/>
    </source>
</evidence>
<evidence type="ECO:0000256" key="1">
    <source>
        <dbReference type="ARBA" id="ARBA00004196"/>
    </source>
</evidence>
<comment type="subcellular location">
    <subcellularLocation>
        <location evidence="1">Cell envelope</location>
    </subcellularLocation>
</comment>
<accession>A0A6P1TNZ6</accession>
<dbReference type="Gene3D" id="2.40.420.20">
    <property type="match status" value="1"/>
</dbReference>
<dbReference type="Proteomes" id="UP000464314">
    <property type="component" value="Chromosome"/>
</dbReference>
<organism evidence="4 5">
    <name type="scientific">Anaerocolumna sedimenticola</name>
    <dbReference type="NCBI Taxonomy" id="2696063"/>
    <lineage>
        <taxon>Bacteria</taxon>
        <taxon>Bacillati</taxon>
        <taxon>Bacillota</taxon>
        <taxon>Clostridia</taxon>
        <taxon>Lachnospirales</taxon>
        <taxon>Lachnospiraceae</taxon>
        <taxon>Anaerocolumna</taxon>
    </lineage>
</organism>
<protein>
    <submittedName>
        <fullName evidence="4">Biotin/lipoyl-binding protein</fullName>
    </submittedName>
</protein>
<dbReference type="Gene3D" id="2.40.50.100">
    <property type="match status" value="1"/>
</dbReference>
<dbReference type="AlphaFoldDB" id="A0A6P1TNZ6"/>
<dbReference type="EMBL" id="CP048000">
    <property type="protein sequence ID" value="QHQ61902.1"/>
    <property type="molecule type" value="Genomic_DNA"/>
</dbReference>
<evidence type="ECO:0000313" key="5">
    <source>
        <dbReference type="Proteomes" id="UP000464314"/>
    </source>
</evidence>
<dbReference type="PANTHER" id="PTHR32347">
    <property type="entry name" value="EFFLUX SYSTEM COMPONENT YKNX-RELATED"/>
    <property type="match status" value="1"/>
</dbReference>
<gene>
    <name evidence="4" type="ORF">Ana3638_14850</name>
</gene>
<dbReference type="SUPFAM" id="SSF56954">
    <property type="entry name" value="Outer membrane efflux proteins (OEP)"/>
    <property type="match status" value="1"/>
</dbReference>
<dbReference type="KEGG" id="anr:Ana3638_14850"/>
<dbReference type="PANTHER" id="PTHR32347:SF14">
    <property type="entry name" value="EFFLUX SYSTEM COMPONENT YKNX-RELATED"/>
    <property type="match status" value="1"/>
</dbReference>
<dbReference type="InterPro" id="IPR050465">
    <property type="entry name" value="UPF0194_transport"/>
</dbReference>
<dbReference type="GO" id="GO:0015562">
    <property type="term" value="F:efflux transmembrane transporter activity"/>
    <property type="evidence" value="ECO:0007669"/>
    <property type="project" value="InterPro"/>
</dbReference>
<name>A0A6P1TNZ6_9FIRM</name>
<keyword evidence="2 3" id="KW-0175">Coiled coil</keyword>
<keyword evidence="5" id="KW-1185">Reference proteome</keyword>
<feature type="coiled-coil region" evidence="3">
    <location>
        <begin position="110"/>
        <end position="274"/>
    </location>
</feature>
<dbReference type="RefSeq" id="WP_161838727.1">
    <property type="nucleotide sequence ID" value="NZ_CP048000.1"/>
</dbReference>
<dbReference type="Gene3D" id="1.20.1600.10">
    <property type="entry name" value="Outer membrane efflux proteins (OEP)"/>
    <property type="match status" value="1"/>
</dbReference>
<proteinExistence type="predicted"/>